<evidence type="ECO:0000313" key="14">
    <source>
        <dbReference type="Proteomes" id="UP000182089"/>
    </source>
</evidence>
<dbReference type="SMART" id="SM00220">
    <property type="entry name" value="S_TKc"/>
    <property type="match status" value="1"/>
</dbReference>
<evidence type="ECO:0000256" key="2">
    <source>
        <dbReference type="ARBA" id="ARBA00022527"/>
    </source>
</evidence>
<evidence type="ECO:0000259" key="11">
    <source>
        <dbReference type="PROSITE" id="PS50011"/>
    </source>
</evidence>
<dbReference type="SMART" id="SM00740">
    <property type="entry name" value="PASTA"/>
    <property type="match status" value="3"/>
</dbReference>
<keyword evidence="2 13" id="KW-0723">Serine/threonine-protein kinase</keyword>
<feature type="domain" description="PASTA" evidence="12">
    <location>
        <begin position="493"/>
        <end position="558"/>
    </location>
</feature>
<protein>
    <recommendedName>
        <fullName evidence="1">non-specific serine/threonine protein kinase</fullName>
        <ecNumber evidence="1">2.7.11.1</ecNumber>
    </recommendedName>
</protein>
<dbReference type="InterPro" id="IPR011009">
    <property type="entry name" value="Kinase-like_dom_sf"/>
</dbReference>
<evidence type="ECO:0000256" key="8">
    <source>
        <dbReference type="ARBA" id="ARBA00048679"/>
    </source>
</evidence>
<keyword evidence="4" id="KW-0547">Nucleotide-binding</keyword>
<organism evidence="13 14">
    <name type="scientific">Ligilactobacillus ruminis</name>
    <dbReference type="NCBI Taxonomy" id="1623"/>
    <lineage>
        <taxon>Bacteria</taxon>
        <taxon>Bacillati</taxon>
        <taxon>Bacillota</taxon>
        <taxon>Bacilli</taxon>
        <taxon>Lactobacillales</taxon>
        <taxon>Lactobacillaceae</taxon>
        <taxon>Ligilactobacillus</taxon>
    </lineage>
</organism>
<dbReference type="Gene3D" id="3.30.10.20">
    <property type="match status" value="3"/>
</dbReference>
<dbReference type="GO" id="GO:0004674">
    <property type="term" value="F:protein serine/threonine kinase activity"/>
    <property type="evidence" value="ECO:0007669"/>
    <property type="project" value="UniProtKB-KW"/>
</dbReference>
<gene>
    <name evidence="13" type="ORF">SAMN05216431_106100</name>
</gene>
<dbReference type="EC" id="2.7.11.1" evidence="1"/>
<evidence type="ECO:0000256" key="4">
    <source>
        <dbReference type="ARBA" id="ARBA00022741"/>
    </source>
</evidence>
<comment type="caution">
    <text evidence="13">The sequence shown here is derived from an EMBL/GenBank/DDBJ whole genome shotgun (WGS) entry which is preliminary data.</text>
</comment>
<dbReference type="PROSITE" id="PS50011">
    <property type="entry name" value="PROTEIN_KINASE_DOM"/>
    <property type="match status" value="1"/>
</dbReference>
<name>A0ABY1ABM7_9LACO</name>
<keyword evidence="10" id="KW-0812">Transmembrane</keyword>
<keyword evidence="5 13" id="KW-0418">Kinase</keyword>
<feature type="region of interest" description="Disordered" evidence="9">
    <location>
        <begin position="556"/>
        <end position="594"/>
    </location>
</feature>
<evidence type="ECO:0000256" key="6">
    <source>
        <dbReference type="ARBA" id="ARBA00022840"/>
    </source>
</evidence>
<dbReference type="EMBL" id="FOCC01000006">
    <property type="protein sequence ID" value="SEM66930.1"/>
    <property type="molecule type" value="Genomic_DNA"/>
</dbReference>
<dbReference type="SUPFAM" id="SSF56112">
    <property type="entry name" value="Protein kinase-like (PK-like)"/>
    <property type="match status" value="1"/>
</dbReference>
<dbReference type="InterPro" id="IPR000719">
    <property type="entry name" value="Prot_kinase_dom"/>
</dbReference>
<evidence type="ECO:0000256" key="1">
    <source>
        <dbReference type="ARBA" id="ARBA00012513"/>
    </source>
</evidence>
<reference evidence="13 14" key="1">
    <citation type="submission" date="2016-10" db="EMBL/GenBank/DDBJ databases">
        <authorList>
            <person name="Varghese N."/>
            <person name="Submissions S."/>
        </authorList>
    </citation>
    <scope>NUCLEOTIDE SEQUENCE [LARGE SCALE GENOMIC DNA]</scope>
    <source>
        <strain evidence="13 14">WC1T17</strain>
    </source>
</reference>
<sequence length="677" mass="74564">MKIGYALDGRYQIKKTLGEGGMANVYLAYDLILKRNVTVKLMRLDLQDDKAAIRRFKREANSLTELINPNIVSIYDIGEDHGMQYLVMEYVDGMDLKQYLKLNYPLSYERVIEIMQQILAAVSEAHAHGIIHRDLKPQNILIDRQGNVKVTDFGIAVAAAEETMTRTNTLMGSVHYISPEQARGSIITKQSDLYSLGIVLFELLTNHLPYEGNTAVAIALKHYQGQMPSVREYDANIPQSLENVILHATAKSLTDRYQTAVEMSADLKTALSPSRQNEVKWTPSEIEDGQTKVLPDLTNFKDVNDDLTQTKKLGTKQSKPSQAKPAPKANFFKRHKRPLLALGIITLIVIIAAVLSLPREATVPDLRGMTRAEAERMLKDEKLEIGSTTYQASEKYSYHQIIASDPRQGTVVKNGAKIDVIVSSGLKKVAFGNYRGKKYKQVKKTLEKHGAIVYKKTKYSDKYAKGTIISQSIDSKQKVAMSQVTVSFTVSLGSKNILLKDLLGESLSKVQAYADKYDLNLVIKHASSNEEKDTIISQYPYAGTYIGRGGNLTVTLSDGPESSSSSASSSSKSKKSSSSSKASSAKTFSSSSSASTSTQTLAQRTVTIPYSGTDGQAVEAKIYLEDKIHSLSSVYKTLQITSDTQEVLSFVLDSNQAGKYKVVVDGEVVVEDNSVTP</sequence>
<feature type="transmembrane region" description="Helical" evidence="10">
    <location>
        <begin position="339"/>
        <end position="357"/>
    </location>
</feature>
<evidence type="ECO:0000256" key="9">
    <source>
        <dbReference type="SAM" id="MobiDB-lite"/>
    </source>
</evidence>
<dbReference type="Gene3D" id="2.60.40.2560">
    <property type="match status" value="1"/>
</dbReference>
<feature type="domain" description="PASTA" evidence="12">
    <location>
        <begin position="357"/>
        <end position="424"/>
    </location>
</feature>
<dbReference type="NCBIfam" id="NF033483">
    <property type="entry name" value="PknB_PASTA_kin"/>
    <property type="match status" value="1"/>
</dbReference>
<dbReference type="CDD" id="cd14014">
    <property type="entry name" value="STKc_PknB_like"/>
    <property type="match status" value="1"/>
</dbReference>
<evidence type="ECO:0000256" key="7">
    <source>
        <dbReference type="ARBA" id="ARBA00047899"/>
    </source>
</evidence>
<dbReference type="PROSITE" id="PS51178">
    <property type="entry name" value="PASTA"/>
    <property type="match status" value="2"/>
</dbReference>
<dbReference type="PANTHER" id="PTHR43289:SF34">
    <property type="entry name" value="SERINE_THREONINE-PROTEIN KINASE YBDM-RELATED"/>
    <property type="match status" value="1"/>
</dbReference>
<keyword evidence="10" id="KW-0472">Membrane</keyword>
<dbReference type="PANTHER" id="PTHR43289">
    <property type="entry name" value="MITOGEN-ACTIVATED PROTEIN KINASE KINASE KINASE 20-RELATED"/>
    <property type="match status" value="1"/>
</dbReference>
<dbReference type="Gene3D" id="3.30.200.20">
    <property type="entry name" value="Phosphorylase Kinase, domain 1"/>
    <property type="match status" value="1"/>
</dbReference>
<evidence type="ECO:0000256" key="10">
    <source>
        <dbReference type="SAM" id="Phobius"/>
    </source>
</evidence>
<keyword evidence="10" id="KW-1133">Transmembrane helix</keyword>
<keyword evidence="6" id="KW-0067">ATP-binding</keyword>
<evidence type="ECO:0000259" key="12">
    <source>
        <dbReference type="PROSITE" id="PS51178"/>
    </source>
</evidence>
<comment type="catalytic activity">
    <reaction evidence="7">
        <text>L-threonyl-[protein] + ATP = O-phospho-L-threonyl-[protein] + ADP + H(+)</text>
        <dbReference type="Rhea" id="RHEA:46608"/>
        <dbReference type="Rhea" id="RHEA-COMP:11060"/>
        <dbReference type="Rhea" id="RHEA-COMP:11605"/>
        <dbReference type="ChEBI" id="CHEBI:15378"/>
        <dbReference type="ChEBI" id="CHEBI:30013"/>
        <dbReference type="ChEBI" id="CHEBI:30616"/>
        <dbReference type="ChEBI" id="CHEBI:61977"/>
        <dbReference type="ChEBI" id="CHEBI:456216"/>
        <dbReference type="EC" id="2.7.11.1"/>
    </reaction>
</comment>
<evidence type="ECO:0000256" key="5">
    <source>
        <dbReference type="ARBA" id="ARBA00022777"/>
    </source>
</evidence>
<accession>A0ABY1ABM7</accession>
<evidence type="ECO:0000256" key="3">
    <source>
        <dbReference type="ARBA" id="ARBA00022679"/>
    </source>
</evidence>
<dbReference type="InterPro" id="IPR008271">
    <property type="entry name" value="Ser/Thr_kinase_AS"/>
</dbReference>
<dbReference type="Pfam" id="PF21160">
    <property type="entry name" value="PrkC-like_PASTA-like"/>
    <property type="match status" value="1"/>
</dbReference>
<proteinExistence type="predicted"/>
<feature type="compositionally biased region" description="Low complexity" evidence="9">
    <location>
        <begin position="562"/>
        <end position="594"/>
    </location>
</feature>
<dbReference type="Pfam" id="PF00069">
    <property type="entry name" value="Pkinase"/>
    <property type="match status" value="1"/>
</dbReference>
<dbReference type="Gene3D" id="1.10.510.10">
    <property type="entry name" value="Transferase(Phosphotransferase) domain 1"/>
    <property type="match status" value="1"/>
</dbReference>
<dbReference type="InterPro" id="IPR005543">
    <property type="entry name" value="PASTA_dom"/>
</dbReference>
<dbReference type="Pfam" id="PF03793">
    <property type="entry name" value="PASTA"/>
    <property type="match status" value="3"/>
</dbReference>
<dbReference type="CDD" id="cd06577">
    <property type="entry name" value="PASTA_pknB"/>
    <property type="match status" value="3"/>
</dbReference>
<keyword evidence="3" id="KW-0808">Transferase</keyword>
<dbReference type="Proteomes" id="UP000182089">
    <property type="component" value="Unassembled WGS sequence"/>
</dbReference>
<comment type="catalytic activity">
    <reaction evidence="8">
        <text>L-seryl-[protein] + ATP = O-phospho-L-seryl-[protein] + ADP + H(+)</text>
        <dbReference type="Rhea" id="RHEA:17989"/>
        <dbReference type="Rhea" id="RHEA-COMP:9863"/>
        <dbReference type="Rhea" id="RHEA-COMP:11604"/>
        <dbReference type="ChEBI" id="CHEBI:15378"/>
        <dbReference type="ChEBI" id="CHEBI:29999"/>
        <dbReference type="ChEBI" id="CHEBI:30616"/>
        <dbReference type="ChEBI" id="CHEBI:83421"/>
        <dbReference type="ChEBI" id="CHEBI:456216"/>
        <dbReference type="EC" id="2.7.11.1"/>
    </reaction>
</comment>
<feature type="domain" description="Protein kinase" evidence="11">
    <location>
        <begin position="11"/>
        <end position="271"/>
    </location>
</feature>
<evidence type="ECO:0000313" key="13">
    <source>
        <dbReference type="EMBL" id="SEM66930.1"/>
    </source>
</evidence>
<dbReference type="PROSITE" id="PS00108">
    <property type="entry name" value="PROTEIN_KINASE_ST"/>
    <property type="match status" value="1"/>
</dbReference>